<keyword evidence="4" id="KW-0227">DNA damage</keyword>
<keyword evidence="8" id="KW-1185">Reference proteome</keyword>
<evidence type="ECO:0000259" key="6">
    <source>
        <dbReference type="PROSITE" id="PS50173"/>
    </source>
</evidence>
<feature type="active site" evidence="4">
    <location>
        <position position="107"/>
    </location>
</feature>
<dbReference type="InterPro" id="IPR043128">
    <property type="entry name" value="Rev_trsase/Diguanyl_cyclase"/>
</dbReference>
<dbReference type="EMBL" id="BAABKN010000023">
    <property type="protein sequence ID" value="GAA4749232.1"/>
    <property type="molecule type" value="Genomic_DNA"/>
</dbReference>
<keyword evidence="4" id="KW-0479">Metal-binding</keyword>
<dbReference type="InterPro" id="IPR001126">
    <property type="entry name" value="UmuC"/>
</dbReference>
<dbReference type="Pfam" id="PF00817">
    <property type="entry name" value="IMS"/>
    <property type="match status" value="1"/>
</dbReference>
<name>A0ABP8Z8F6_9ACTN</name>
<dbReference type="NCBIfam" id="NF003015">
    <property type="entry name" value="PRK03858.1"/>
    <property type="match status" value="1"/>
</dbReference>
<comment type="subcellular location">
    <subcellularLocation>
        <location evidence="4">Cytoplasm</location>
    </subcellularLocation>
</comment>
<organism evidence="7 8">
    <name type="scientific">Nocardioides endophyticus</name>
    <dbReference type="NCBI Taxonomy" id="1353775"/>
    <lineage>
        <taxon>Bacteria</taxon>
        <taxon>Bacillati</taxon>
        <taxon>Actinomycetota</taxon>
        <taxon>Actinomycetes</taxon>
        <taxon>Propionibacteriales</taxon>
        <taxon>Nocardioidaceae</taxon>
        <taxon>Nocardioides</taxon>
    </lineage>
</organism>
<dbReference type="HAMAP" id="MF_01113">
    <property type="entry name" value="DNApol_IV"/>
    <property type="match status" value="1"/>
</dbReference>
<evidence type="ECO:0000256" key="4">
    <source>
        <dbReference type="HAMAP-Rule" id="MF_01113"/>
    </source>
</evidence>
<comment type="cofactor">
    <cofactor evidence="4">
        <name>Mg(2+)</name>
        <dbReference type="ChEBI" id="CHEBI:18420"/>
    </cofactor>
    <text evidence="4">Binds 2 magnesium ions per subunit.</text>
</comment>
<keyword evidence="4" id="KW-0239">DNA-directed DNA polymerase</keyword>
<keyword evidence="4" id="KW-0963">Cytoplasm</keyword>
<keyword evidence="4" id="KW-0234">DNA repair</keyword>
<feature type="region of interest" description="Disordered" evidence="5">
    <location>
        <begin position="398"/>
        <end position="424"/>
    </location>
</feature>
<dbReference type="SUPFAM" id="SSF100879">
    <property type="entry name" value="Lesion bypass DNA polymerase (Y-family), little finger domain"/>
    <property type="match status" value="1"/>
</dbReference>
<keyword evidence="4" id="KW-0808">Transferase</keyword>
<keyword evidence="4" id="KW-0548">Nucleotidyltransferase</keyword>
<reference evidence="8" key="1">
    <citation type="journal article" date="2019" name="Int. J. Syst. Evol. Microbiol.">
        <title>The Global Catalogue of Microorganisms (GCM) 10K type strain sequencing project: providing services to taxonomists for standard genome sequencing and annotation.</title>
        <authorList>
            <consortium name="The Broad Institute Genomics Platform"/>
            <consortium name="The Broad Institute Genome Sequencing Center for Infectious Disease"/>
            <person name="Wu L."/>
            <person name="Ma J."/>
        </authorList>
    </citation>
    <scope>NUCLEOTIDE SEQUENCE [LARGE SCALE GENOMIC DNA]</scope>
    <source>
        <strain evidence="8">JCM 18532</strain>
    </source>
</reference>
<comment type="catalytic activity">
    <reaction evidence="3 4">
        <text>DNA(n) + a 2'-deoxyribonucleoside 5'-triphosphate = DNA(n+1) + diphosphate</text>
        <dbReference type="Rhea" id="RHEA:22508"/>
        <dbReference type="Rhea" id="RHEA-COMP:17339"/>
        <dbReference type="Rhea" id="RHEA-COMP:17340"/>
        <dbReference type="ChEBI" id="CHEBI:33019"/>
        <dbReference type="ChEBI" id="CHEBI:61560"/>
        <dbReference type="ChEBI" id="CHEBI:173112"/>
        <dbReference type="EC" id="2.7.7.7"/>
    </reaction>
</comment>
<evidence type="ECO:0000256" key="5">
    <source>
        <dbReference type="SAM" id="MobiDB-lite"/>
    </source>
</evidence>
<sequence>MAKIRSSETASILHADLDSFFASVEQRDDPRLRGRPVIVGAGVVLAASYEAKAYGVRSAMGGRQAQRLCPNALVVSPRFSAYVEASRAVFAVFDDTTPLVEGISIDEAFLDVGGLRRLVGDPETIGATLRRRVRDEVGLPISVGIARTKYLAKVASAVCKPDGLLLVPPDGEQEFLHPLPVERLWGVGAITAAKLHADGIRTIGELARRQELELTAAVGKAAGRHLWALANLRDPRPVEVGRRRRSIGSQAAIGRAGHRKSQEDLDALLAGLVDRVARRLRGGERIGRTFTLRLRFDDFTRATRSSTIPRSTASTAAWLETGRGLLDVAWPLIEERGCTLLGITISGLVDASTDEQLELPLFAAETAASSLDVALDRVRDRFGSSSVKRAVLVGRHTGLEMPTLPDPGPSSPGPSQHRPTPRLR</sequence>
<dbReference type="CDD" id="cd03586">
    <property type="entry name" value="PolY_Pol_IV_kappa"/>
    <property type="match status" value="1"/>
</dbReference>
<dbReference type="InterPro" id="IPR050116">
    <property type="entry name" value="DNA_polymerase-Y"/>
</dbReference>
<dbReference type="Pfam" id="PF11799">
    <property type="entry name" value="IMS_C"/>
    <property type="match status" value="1"/>
</dbReference>
<dbReference type="Gene3D" id="3.30.1490.100">
    <property type="entry name" value="DNA polymerase, Y-family, little finger domain"/>
    <property type="match status" value="1"/>
</dbReference>
<dbReference type="NCBIfam" id="NF002677">
    <property type="entry name" value="PRK02406.1"/>
    <property type="match status" value="1"/>
</dbReference>
<dbReference type="PANTHER" id="PTHR11076:SF33">
    <property type="entry name" value="DNA POLYMERASE KAPPA"/>
    <property type="match status" value="1"/>
</dbReference>
<comment type="function">
    <text evidence="2 4">Poorly processive, error-prone DNA polymerase involved in untargeted mutagenesis. Copies undamaged DNA at stalled replication forks, which arise in vivo from mismatched or misaligned primer ends. These misaligned primers can be extended by PolIV. Exhibits no 3'-5' exonuclease (proofreading) activity. May be involved in translesional synthesis, in conjunction with the beta clamp from PolIII.</text>
</comment>
<feature type="binding site" evidence="4">
    <location>
        <position position="16"/>
    </location>
    <ligand>
        <name>Mg(2+)</name>
        <dbReference type="ChEBI" id="CHEBI:18420"/>
    </ligand>
</feature>
<dbReference type="InterPro" id="IPR024728">
    <property type="entry name" value="PolY_HhH_motif"/>
</dbReference>
<feature type="site" description="Substrate discrimination" evidence="4">
    <location>
        <position position="21"/>
    </location>
</feature>
<evidence type="ECO:0000256" key="3">
    <source>
        <dbReference type="ARBA" id="ARBA00049244"/>
    </source>
</evidence>
<dbReference type="PANTHER" id="PTHR11076">
    <property type="entry name" value="DNA REPAIR POLYMERASE UMUC / TRANSFERASE FAMILY MEMBER"/>
    <property type="match status" value="1"/>
</dbReference>
<keyword evidence="4" id="KW-0238">DNA-binding</keyword>
<feature type="binding site" evidence="4">
    <location>
        <position position="106"/>
    </location>
    <ligand>
        <name>Mg(2+)</name>
        <dbReference type="ChEBI" id="CHEBI:18420"/>
    </ligand>
</feature>
<evidence type="ECO:0000313" key="7">
    <source>
        <dbReference type="EMBL" id="GAA4749232.1"/>
    </source>
</evidence>
<proteinExistence type="inferred from homology"/>
<evidence type="ECO:0000256" key="2">
    <source>
        <dbReference type="ARBA" id="ARBA00025589"/>
    </source>
</evidence>
<dbReference type="InterPro" id="IPR036775">
    <property type="entry name" value="DNA_pol_Y-fam_lit_finger_sf"/>
</dbReference>
<dbReference type="Pfam" id="PF11798">
    <property type="entry name" value="IMS_HHH"/>
    <property type="match status" value="1"/>
</dbReference>
<evidence type="ECO:0000313" key="8">
    <source>
        <dbReference type="Proteomes" id="UP001499882"/>
    </source>
</evidence>
<comment type="caution">
    <text evidence="7">The sequence shown here is derived from an EMBL/GenBank/DDBJ whole genome shotgun (WGS) entry which is preliminary data.</text>
</comment>
<dbReference type="Gene3D" id="3.40.1170.60">
    <property type="match status" value="1"/>
</dbReference>
<keyword evidence="4" id="KW-0460">Magnesium</keyword>
<dbReference type="InterPro" id="IPR043502">
    <property type="entry name" value="DNA/RNA_pol_sf"/>
</dbReference>
<feature type="domain" description="UmuC" evidence="6">
    <location>
        <begin position="12"/>
        <end position="188"/>
    </location>
</feature>
<dbReference type="RefSeq" id="WP_345528499.1">
    <property type="nucleotide sequence ID" value="NZ_BAABKN010000023.1"/>
</dbReference>
<dbReference type="Proteomes" id="UP001499882">
    <property type="component" value="Unassembled WGS sequence"/>
</dbReference>
<dbReference type="SUPFAM" id="SSF56672">
    <property type="entry name" value="DNA/RNA polymerases"/>
    <property type="match status" value="1"/>
</dbReference>
<dbReference type="Gene3D" id="1.10.150.20">
    <property type="entry name" value="5' to 3' exonuclease, C-terminal subdomain"/>
    <property type="match status" value="1"/>
</dbReference>
<gene>
    <name evidence="4 7" type="primary">dinB</name>
    <name evidence="7" type="ORF">GCM10023350_37880</name>
</gene>
<keyword evidence="4" id="KW-0515">Mutator protein</keyword>
<dbReference type="PROSITE" id="PS50173">
    <property type="entry name" value="UMUC"/>
    <property type="match status" value="1"/>
</dbReference>
<comment type="subunit">
    <text evidence="4">Monomer.</text>
</comment>
<accession>A0ABP8Z8F6</accession>
<comment type="similarity">
    <text evidence="1 4">Belongs to the DNA polymerase type-Y family.</text>
</comment>
<evidence type="ECO:0000256" key="1">
    <source>
        <dbReference type="ARBA" id="ARBA00010945"/>
    </source>
</evidence>
<dbReference type="Gene3D" id="3.30.70.270">
    <property type="match status" value="1"/>
</dbReference>
<dbReference type="InterPro" id="IPR017961">
    <property type="entry name" value="DNA_pol_Y-fam_little_finger"/>
</dbReference>
<dbReference type="InterPro" id="IPR022880">
    <property type="entry name" value="DNApol_IV"/>
</dbReference>
<dbReference type="EC" id="2.7.7.7" evidence="4"/>
<protein>
    <recommendedName>
        <fullName evidence="4">DNA polymerase IV</fullName>
        <shortName evidence="4">Pol IV</shortName>
        <ecNumber evidence="4">2.7.7.7</ecNumber>
    </recommendedName>
</protein>
<keyword evidence="4" id="KW-0235">DNA replication</keyword>